<evidence type="ECO:0000313" key="8">
    <source>
        <dbReference type="Proteomes" id="UP000077428"/>
    </source>
</evidence>
<feature type="transmembrane region" description="Helical" evidence="6">
    <location>
        <begin position="146"/>
        <end position="165"/>
    </location>
</feature>
<evidence type="ECO:0000313" key="7">
    <source>
        <dbReference type="EMBL" id="KZX14267.1"/>
    </source>
</evidence>
<feature type="transmembrane region" description="Helical" evidence="6">
    <location>
        <begin position="251"/>
        <end position="273"/>
    </location>
</feature>
<comment type="subcellular location">
    <subcellularLocation>
        <location evidence="1">Cell membrane</location>
        <topology evidence="1">Multi-pass membrane protein</topology>
    </subcellularLocation>
</comment>
<dbReference type="CDD" id="cd13128">
    <property type="entry name" value="MATE_Wzx_like"/>
    <property type="match status" value="1"/>
</dbReference>
<proteinExistence type="predicted"/>
<feature type="transmembrane region" description="Helical" evidence="6">
    <location>
        <begin position="42"/>
        <end position="66"/>
    </location>
</feature>
<dbReference type="AlphaFoldDB" id="A0A166CH21"/>
<keyword evidence="4 6" id="KW-1133">Transmembrane helix</keyword>
<evidence type="ECO:0000256" key="4">
    <source>
        <dbReference type="ARBA" id="ARBA00022989"/>
    </source>
</evidence>
<comment type="caution">
    <text evidence="7">The sequence shown here is derived from an EMBL/GenBank/DDBJ whole genome shotgun (WGS) entry which is preliminary data.</text>
</comment>
<feature type="transmembrane region" description="Helical" evidence="6">
    <location>
        <begin position="415"/>
        <end position="433"/>
    </location>
</feature>
<dbReference type="OrthoDB" id="19148at2157"/>
<dbReference type="InterPro" id="IPR002797">
    <property type="entry name" value="Polysacc_synth"/>
</dbReference>
<keyword evidence="5 6" id="KW-0472">Membrane</keyword>
<dbReference type="PATRIC" id="fig|66851.6.peg.53"/>
<dbReference type="Pfam" id="PF01943">
    <property type="entry name" value="Polysacc_synt"/>
    <property type="match status" value="1"/>
</dbReference>
<dbReference type="PANTHER" id="PTHR30250:SF11">
    <property type="entry name" value="O-ANTIGEN TRANSPORTER-RELATED"/>
    <property type="match status" value="1"/>
</dbReference>
<feature type="transmembrane region" description="Helical" evidence="6">
    <location>
        <begin position="294"/>
        <end position="311"/>
    </location>
</feature>
<dbReference type="RefSeq" id="WP_042692463.1">
    <property type="nucleotide sequence ID" value="NZ_CABMAB010000008.1"/>
</dbReference>
<feature type="transmembrane region" description="Helical" evidence="6">
    <location>
        <begin position="171"/>
        <end position="190"/>
    </location>
</feature>
<evidence type="ECO:0000256" key="5">
    <source>
        <dbReference type="ARBA" id="ARBA00023136"/>
    </source>
</evidence>
<feature type="transmembrane region" description="Helical" evidence="6">
    <location>
        <begin position="361"/>
        <end position="377"/>
    </location>
</feature>
<feature type="transmembrane region" description="Helical" evidence="6">
    <location>
        <begin position="211"/>
        <end position="231"/>
    </location>
</feature>
<evidence type="ECO:0000256" key="3">
    <source>
        <dbReference type="ARBA" id="ARBA00022692"/>
    </source>
</evidence>
<name>A0A166CH21_METOA</name>
<dbReference type="Proteomes" id="UP000077428">
    <property type="component" value="Unassembled WGS sequence"/>
</dbReference>
<dbReference type="PANTHER" id="PTHR30250">
    <property type="entry name" value="PST FAMILY PREDICTED COLANIC ACID TRANSPORTER"/>
    <property type="match status" value="1"/>
</dbReference>
<keyword evidence="8" id="KW-1185">Reference proteome</keyword>
<dbReference type="InterPro" id="IPR050833">
    <property type="entry name" value="Poly_Biosynth_Transport"/>
</dbReference>
<feature type="transmembrane region" description="Helical" evidence="6">
    <location>
        <begin position="383"/>
        <end position="403"/>
    </location>
</feature>
<dbReference type="EMBL" id="LWMU01000011">
    <property type="protein sequence ID" value="KZX14267.1"/>
    <property type="molecule type" value="Genomic_DNA"/>
</dbReference>
<dbReference type="GO" id="GO:0005886">
    <property type="term" value="C:plasma membrane"/>
    <property type="evidence" value="ECO:0007669"/>
    <property type="project" value="UniProtKB-SubCell"/>
</dbReference>
<evidence type="ECO:0000256" key="6">
    <source>
        <dbReference type="SAM" id="Phobius"/>
    </source>
</evidence>
<evidence type="ECO:0000256" key="1">
    <source>
        <dbReference type="ARBA" id="ARBA00004651"/>
    </source>
</evidence>
<evidence type="ECO:0000256" key="2">
    <source>
        <dbReference type="ARBA" id="ARBA00022475"/>
    </source>
</evidence>
<feature type="transmembrane region" description="Helical" evidence="6">
    <location>
        <begin position="331"/>
        <end position="349"/>
    </location>
</feature>
<organism evidence="7 8">
    <name type="scientific">Methanobrevibacter oralis</name>
    <dbReference type="NCBI Taxonomy" id="66851"/>
    <lineage>
        <taxon>Archaea</taxon>
        <taxon>Methanobacteriati</taxon>
        <taxon>Methanobacteriota</taxon>
        <taxon>Methanomada group</taxon>
        <taxon>Methanobacteria</taxon>
        <taxon>Methanobacteriales</taxon>
        <taxon>Methanobacteriaceae</taxon>
        <taxon>Methanobrevibacter</taxon>
    </lineage>
</organism>
<dbReference type="STRING" id="66851.MBORA_00410"/>
<protein>
    <submittedName>
        <fullName evidence="7">Teichuronic acid biosynthesis protein TuaB</fullName>
    </submittedName>
</protein>
<keyword evidence="2" id="KW-1003">Cell membrane</keyword>
<feature type="transmembrane region" description="Helical" evidence="6">
    <location>
        <begin position="112"/>
        <end position="134"/>
    </location>
</feature>
<gene>
    <name evidence="7" type="primary">tuaB</name>
    <name evidence="7" type="ORF">MBORA_00410</name>
</gene>
<keyword evidence="3 6" id="KW-0812">Transmembrane</keyword>
<feature type="transmembrane region" description="Helical" evidence="6">
    <location>
        <begin position="87"/>
        <end position="106"/>
    </location>
</feature>
<feature type="transmembrane region" description="Helical" evidence="6">
    <location>
        <begin position="439"/>
        <end position="458"/>
    </location>
</feature>
<accession>A0A166CH21</accession>
<reference evidence="8" key="1">
    <citation type="journal article" date="2016" name="Genome Announc.">
        <title>Draft Genome Sequences of Methanobrevibacter curvatus DSM11111, Methanobrevibacter cuticularis DSM11139, Methanobrevibacter filiformis DSM11501, and Methanobrevibacter oralis DSM7256.</title>
        <authorList>
            <person name="Poehlein A."/>
            <person name="Seedorf H."/>
        </authorList>
    </citation>
    <scope>NUCLEOTIDE SEQUENCE [LARGE SCALE GENOMIC DNA]</scope>
    <source>
        <strain evidence="8">DSM 7256 / JCM 30027 / ZR</strain>
    </source>
</reference>
<sequence>MSNVRRVFANMSWMMISQILTSVLAFFWTILATPYLGVVDNGIFGNAVSFANLLVVIADLGMTTYITRAISTDSNLEKSYIGNALTIKILLSFVYLAVTLIIVNLFGWNNRIGFVIFLFAFESVIKSFCNLFYASFQAHEKIKYQAISNIILNVLTFVFIVIVTFTSFGLFGIAVAYIIANILALIYSYLAIRRYFIVPKLLFDKDLSKKLIIAGIPFALTSLFYTVYYSIDMVMLTKFIGAYPTGLYNASYKLINVLTLFYTIYSAVVFPVMSKLFKNDRDMLTLSFNKSVKYLSLVTIPLAIATLFYAGDVIRICYGNAFAEADNVLKILIWTVCFLFINGAASLVLNASHKEFSVTKIYSIAAVFNVILNFILIPNYSVYGASIATVLSEVLILILELYMLSKINQLPDRHLIFDLVKIIMASVIMGFVLNILGLSVWLAIPIGIIVYLVVIIAIRTTDEDDKTILRQLLNR</sequence>